<feature type="region of interest" description="Disordered" evidence="1">
    <location>
        <begin position="79"/>
        <end position="139"/>
    </location>
</feature>
<protein>
    <submittedName>
        <fullName evidence="2">Uncharacterized protein</fullName>
    </submittedName>
</protein>
<feature type="region of interest" description="Disordered" evidence="1">
    <location>
        <begin position="1"/>
        <end position="23"/>
    </location>
</feature>
<comment type="caution">
    <text evidence="2">The sequence shown here is derived from an EMBL/GenBank/DDBJ whole genome shotgun (WGS) entry which is preliminary data.</text>
</comment>
<feature type="non-terminal residue" evidence="2">
    <location>
        <position position="139"/>
    </location>
</feature>
<sequence>MNQHEQVSVEHIRLRPRASTSEGRDELRGRQLLSFFPGYGWYVGQVLGCRSYWDVRRLFHVRYTDLDEEELTWPELRPKLLPAQPGSEEEGGRGWEQALSMAAQAPAWSTVSAPLHEHGAEPPASGGASSPSVWAPCAE</sequence>
<accession>A0AAE0LI50</accession>
<organism evidence="2 3">
    <name type="scientific">Cymbomonas tetramitiformis</name>
    <dbReference type="NCBI Taxonomy" id="36881"/>
    <lineage>
        <taxon>Eukaryota</taxon>
        <taxon>Viridiplantae</taxon>
        <taxon>Chlorophyta</taxon>
        <taxon>Pyramimonadophyceae</taxon>
        <taxon>Pyramimonadales</taxon>
        <taxon>Pyramimonadaceae</taxon>
        <taxon>Cymbomonas</taxon>
    </lineage>
</organism>
<reference evidence="2 3" key="1">
    <citation type="journal article" date="2015" name="Genome Biol. Evol.">
        <title>Comparative Genomics of a Bacterivorous Green Alga Reveals Evolutionary Causalities and Consequences of Phago-Mixotrophic Mode of Nutrition.</title>
        <authorList>
            <person name="Burns J.A."/>
            <person name="Paasch A."/>
            <person name="Narechania A."/>
            <person name="Kim E."/>
        </authorList>
    </citation>
    <scope>NUCLEOTIDE SEQUENCE [LARGE SCALE GENOMIC DNA]</scope>
    <source>
        <strain evidence="2 3">PLY_AMNH</strain>
    </source>
</reference>
<dbReference type="AlphaFoldDB" id="A0AAE0LI50"/>
<gene>
    <name evidence="2" type="ORF">CYMTET_6229</name>
</gene>
<evidence type="ECO:0000313" key="3">
    <source>
        <dbReference type="Proteomes" id="UP001190700"/>
    </source>
</evidence>
<keyword evidence="3" id="KW-1185">Reference proteome</keyword>
<dbReference type="EMBL" id="LGRX02001403">
    <property type="protein sequence ID" value="KAK3286201.1"/>
    <property type="molecule type" value="Genomic_DNA"/>
</dbReference>
<feature type="compositionally biased region" description="Low complexity" evidence="1">
    <location>
        <begin position="121"/>
        <end position="132"/>
    </location>
</feature>
<dbReference type="Proteomes" id="UP001190700">
    <property type="component" value="Unassembled WGS sequence"/>
</dbReference>
<evidence type="ECO:0000313" key="2">
    <source>
        <dbReference type="EMBL" id="KAK3286201.1"/>
    </source>
</evidence>
<proteinExistence type="predicted"/>
<name>A0AAE0LI50_9CHLO</name>
<evidence type="ECO:0000256" key="1">
    <source>
        <dbReference type="SAM" id="MobiDB-lite"/>
    </source>
</evidence>